<dbReference type="EMBL" id="NPDV01000036">
    <property type="protein sequence ID" value="PJZ51215.1"/>
    <property type="molecule type" value="Genomic_DNA"/>
</dbReference>
<feature type="non-terminal residue" evidence="2">
    <location>
        <position position="1738"/>
    </location>
</feature>
<gene>
    <name evidence="2" type="ORF">CH380_21265</name>
</gene>
<evidence type="ECO:0000313" key="3">
    <source>
        <dbReference type="Proteomes" id="UP000232188"/>
    </source>
</evidence>
<evidence type="ECO:0000313" key="2">
    <source>
        <dbReference type="EMBL" id="PJZ51215.1"/>
    </source>
</evidence>
<dbReference type="NCBIfam" id="TIGR04388">
    <property type="entry name" value="Lepto_longest"/>
    <property type="match status" value="1"/>
</dbReference>
<keyword evidence="1" id="KW-0732">Signal</keyword>
<comment type="caution">
    <text evidence="2">The sequence shown here is derived from an EMBL/GenBank/DDBJ whole genome shotgun (WGS) entry which is preliminary data.</text>
</comment>
<accession>A0A2M9YI41</accession>
<dbReference type="InterPro" id="IPR030885">
    <property type="entry name" value="Lepto_longest"/>
</dbReference>
<protein>
    <recommendedName>
        <fullName evidence="4">TIGR04388 family protein</fullName>
    </recommendedName>
</protein>
<proteinExistence type="predicted"/>
<dbReference type="Proteomes" id="UP000232188">
    <property type="component" value="Unassembled WGS sequence"/>
</dbReference>
<dbReference type="RefSeq" id="WP_125231998.1">
    <property type="nucleotide sequence ID" value="NZ_NPDV01000036.1"/>
</dbReference>
<name>A0A2M9YI41_9LEPT</name>
<feature type="signal peptide" evidence="1">
    <location>
        <begin position="1"/>
        <end position="25"/>
    </location>
</feature>
<evidence type="ECO:0000256" key="1">
    <source>
        <dbReference type="SAM" id="SignalP"/>
    </source>
</evidence>
<feature type="chain" id="PRO_5014948833" description="TIGR04388 family protein" evidence="1">
    <location>
        <begin position="26"/>
        <end position="1738"/>
    </location>
</feature>
<sequence length="1738" mass="187557">MSLGKTLFYFFSLFGICLFFRPAYAQPVVVPNLNSPVFNTNSMNQTFTVANGMQTVGNWDAFVFQSVSILQTQWEAQVQAQITMMVNSITTSDHFASVQDYQAYVHNSLESQASEQLIVWQSAVEGEILQERSQFLTSKFGANSAAVQNSTATFQSQWDSFLNGSGLNLNLSGAISQAVLNSGQQTLQGLESQWWSDFNSNLQSGLFTYQQAVQNLTTQYQNLISQINATEMQYQQNLAQIQQSQSNVKDQVFSSLQGYQSFLNGNGLFWNTISVLYDNSSNSYVQASCPGGHVCNTFQYDPSNSQFYAFGSCPSGHTCANVLYDTTTSSYLQNTVCPSVCNGTESENLVIRTGLNADGRAFQNVINNAVNALQEGFIMPAIFDYTTGTMLSYNNNCLNGNSCVKGLFDSTSGTFVSGNTCSSGHTCFSAVVDNTAGTGSYFMNTCPVGDTRCVSCASGHTCQVQDMEAGLLYASSAVRTFLHNELVSTQGALQNAINFQNSGNTSYSVRYGQTQGAYNNAGIWSYGDPIFSHTPFNHFAASAGGPASVSISEILNGGIQEGEGGLAKKIMAYVRNQITQSDLANWIMDAYESGLSGSGSPLSGLTGLGPGMTITGFNQVDLRAFMNEDNHVPFLNFTPYCGSGIGCVSGDIFNWTSGIYLANRTFSEMIAQNLAGTQGPWGQNFYDYFAREAGVWNNVPFLADIQHQQDYAWIELNFSVTNNNAYANVTTYQDLVLQLQSFEYDWQNNVMPSITNWTAQAASYQAQYANWQIQMQSALANAQSLFNSGIQDIQSQESSWLAQMNQVQQQAQNAFNTAQNALQNGQGQGNYQQLTQQVLAQINKGRVHSGDGPSNVPDFQGFGSSILSGLDRNANQNIPNFALLENFGRDFNRLITGASNLSLLSSTNNSTMDTVLGFMKGIADSMKNEKQFTQNGFSDLVQASGIKTKEVETKNAITGETETTTYVLKADGTIDTFVDKDGKTKQKTLGAWVSLTCGDDLSNGNCNPYIENKYESVDVSKDGKITAHRKIYDGTSSYCGSNATDSHSYCYGTEDAVVTIDAPPKDMILLGRGASRLGDIFDDRSKGFNDLVDSTFQNVNAYLSSNKHTAGLFSQVNMLQNVNDRNSNLASQDVGNKVKIANLIVDYVESVLTGGMSTSAWVTKQANQAVQDAVATVIARTFDLPPDVAAFLSGGLMANLEMSKAKHELGTKNLGIGKGIQSAFHDVGLEGVEKGMLKIFPALTSVMDAVIPGMGTMTKASFGSTLKSYENDLDAIDRWKDFKNSMYGFTVQKVAIANGMSPAAAGALAQYASDYMEMRHAKAELGMRSGMFSLQGIGGTLQRAIGDLGGMVMEGVGGVVRTGAHFSGDLGLVSEKHEKQIAQDFRSAINDIRLKEYKDDIRNWDSDQVMLASESVKELGRIEHWDQAKIDLWSQQASDFVVRKQAERDLHRRNDLINITAITNPVSAFMFLDNKLFSGGLTSLATKGVKGLMTSIADLGNMLGESIVSSDFKSSIYDQSKEWSNTVTMGDVKARSQQGIINKAYIENDMRNKMFDLIGEALMPGDPNAAHVLGLLLKDNIDKHEAKKHAREQRLKDAETIVQVAAAAAAIYFTAGAAAGSTGSWLSSVAVQTGTTTTASLGGVSTVVATGVTNGQLIAMGVSTAVNMAIEGSLNGTNGALAAFANGLISTATLGVKTPITGYLTYSKHENANLLTGQHEVKGGWGGGVNLNISGAKA</sequence>
<organism evidence="2 3">
    <name type="scientific">Leptospira adleri</name>
    <dbReference type="NCBI Taxonomy" id="2023186"/>
    <lineage>
        <taxon>Bacteria</taxon>
        <taxon>Pseudomonadati</taxon>
        <taxon>Spirochaetota</taxon>
        <taxon>Spirochaetia</taxon>
        <taxon>Leptospirales</taxon>
        <taxon>Leptospiraceae</taxon>
        <taxon>Leptospira</taxon>
    </lineage>
</organism>
<reference evidence="2 3" key="1">
    <citation type="submission" date="2017-07" db="EMBL/GenBank/DDBJ databases">
        <title>Leptospira spp. isolated from tropical soils.</title>
        <authorList>
            <person name="Thibeaux R."/>
            <person name="Iraola G."/>
            <person name="Ferres I."/>
            <person name="Bierque E."/>
            <person name="Girault D."/>
            <person name="Soupe-Gilbert M.-E."/>
            <person name="Picardeau M."/>
            <person name="Goarant C."/>
        </authorList>
    </citation>
    <scope>NUCLEOTIDE SEQUENCE [LARGE SCALE GENOMIC DNA]</scope>
    <source>
        <strain evidence="2 3">FH2-B-C1</strain>
    </source>
</reference>
<evidence type="ECO:0008006" key="4">
    <source>
        <dbReference type="Google" id="ProtNLM"/>
    </source>
</evidence>